<evidence type="ECO:0000313" key="6">
    <source>
        <dbReference type="EMBL" id="CAF3729249.1"/>
    </source>
</evidence>
<comment type="function">
    <text evidence="1">Destroys radicals which are normally produced within the cells and which are toxic to biological systems.</text>
</comment>
<evidence type="ECO:0000256" key="1">
    <source>
        <dbReference type="RuleBase" id="RU000393"/>
    </source>
</evidence>
<keyword evidence="1" id="KW-0862">Zinc</keyword>
<dbReference type="AlphaFoldDB" id="A0A814DCH9"/>
<keyword evidence="1" id="KW-0479">Metal-binding</keyword>
<dbReference type="InterPro" id="IPR018152">
    <property type="entry name" value="SOD_Cu/Zn_BS"/>
</dbReference>
<dbReference type="Gene3D" id="2.60.40.200">
    <property type="entry name" value="Superoxide dismutase, copper/zinc binding domain"/>
    <property type="match status" value="1"/>
</dbReference>
<keyword evidence="2" id="KW-0732">Signal</keyword>
<comment type="cofactor">
    <cofactor evidence="1">
        <name>Zn(2+)</name>
        <dbReference type="ChEBI" id="CHEBI:29105"/>
    </cofactor>
    <text evidence="1">Binds 1 zinc ion per subunit.</text>
</comment>
<dbReference type="EMBL" id="CAJOBA010044177">
    <property type="protein sequence ID" value="CAF4160290.1"/>
    <property type="molecule type" value="Genomic_DNA"/>
</dbReference>
<dbReference type="OrthoDB" id="2015551at2759"/>
<dbReference type="EC" id="1.15.1.1" evidence="1"/>
<dbReference type="EMBL" id="CAJOBC010002357">
    <property type="protein sequence ID" value="CAF3729249.1"/>
    <property type="molecule type" value="Genomic_DNA"/>
</dbReference>
<dbReference type="PANTHER" id="PTHR10003">
    <property type="entry name" value="SUPEROXIDE DISMUTASE CU-ZN -RELATED"/>
    <property type="match status" value="1"/>
</dbReference>
<keyword evidence="1" id="KW-0560">Oxidoreductase</keyword>
<dbReference type="CDD" id="cd00305">
    <property type="entry name" value="Cu-Zn_Superoxide_Dismutase"/>
    <property type="match status" value="1"/>
</dbReference>
<dbReference type="PROSITE" id="PS00332">
    <property type="entry name" value="SOD_CU_ZN_2"/>
    <property type="match status" value="1"/>
</dbReference>
<accession>A0A814DCH9</accession>
<sequence>MSVLFFLSTIFLILSNGYASSYPLYARANVRLDNSASVIGTLYFIQATRTSLVIIRGTLAGLVPNQTYHGFHVHTSKVSETRPNCTAAGAHFNPYNRTHGAPISPITQRHVGDLGNIYADQYGSAQILIIDKIIKLTGASQSIIERTIIVHRDVDDYGLGGQSDSLTTGHAGARIACGLIQSTSMTEKEAFLKFLS</sequence>
<evidence type="ECO:0000313" key="5">
    <source>
        <dbReference type="EMBL" id="CAF1349579.1"/>
    </source>
</evidence>
<reference evidence="4" key="1">
    <citation type="submission" date="2021-02" db="EMBL/GenBank/DDBJ databases">
        <authorList>
            <person name="Nowell W R."/>
        </authorList>
    </citation>
    <scope>NUCLEOTIDE SEQUENCE</scope>
</reference>
<comment type="cofactor">
    <cofactor evidence="1">
        <name>Cu cation</name>
        <dbReference type="ChEBI" id="CHEBI:23378"/>
    </cofactor>
    <text evidence="1">Binds 1 copper ion per subunit.</text>
</comment>
<proteinExistence type="inferred from homology"/>
<feature type="signal peptide" evidence="2">
    <location>
        <begin position="1"/>
        <end position="19"/>
    </location>
</feature>
<name>A0A814DCH9_9BILA</name>
<dbReference type="Proteomes" id="UP000677228">
    <property type="component" value="Unassembled WGS sequence"/>
</dbReference>
<dbReference type="Pfam" id="PF00080">
    <property type="entry name" value="Sod_Cu"/>
    <property type="match status" value="1"/>
</dbReference>
<feature type="chain" id="PRO_5035684412" description="Superoxide dismutase [Cu-Zn]" evidence="2">
    <location>
        <begin position="20"/>
        <end position="196"/>
    </location>
</feature>
<dbReference type="InterPro" id="IPR024134">
    <property type="entry name" value="SOD_Cu/Zn_/chaperone"/>
</dbReference>
<comment type="similarity">
    <text evidence="1">Belongs to the Cu-Zn superoxide dismutase family.</text>
</comment>
<keyword evidence="1" id="KW-0186">Copper</keyword>
<dbReference type="GO" id="GO:0004784">
    <property type="term" value="F:superoxide dismutase activity"/>
    <property type="evidence" value="ECO:0007669"/>
    <property type="project" value="UniProtKB-EC"/>
</dbReference>
<dbReference type="EMBL" id="CAJNOK010022540">
    <property type="protein sequence ID" value="CAF1349579.1"/>
    <property type="molecule type" value="Genomic_DNA"/>
</dbReference>
<comment type="caution">
    <text evidence="4">The sequence shown here is derived from an EMBL/GenBank/DDBJ whole genome shotgun (WGS) entry which is preliminary data.</text>
</comment>
<organism evidence="4 8">
    <name type="scientific">Didymodactylos carnosus</name>
    <dbReference type="NCBI Taxonomy" id="1234261"/>
    <lineage>
        <taxon>Eukaryota</taxon>
        <taxon>Metazoa</taxon>
        <taxon>Spiralia</taxon>
        <taxon>Gnathifera</taxon>
        <taxon>Rotifera</taxon>
        <taxon>Eurotatoria</taxon>
        <taxon>Bdelloidea</taxon>
        <taxon>Philodinida</taxon>
        <taxon>Philodinidae</taxon>
        <taxon>Didymodactylos</taxon>
    </lineage>
</organism>
<dbReference type="InterPro" id="IPR036423">
    <property type="entry name" value="SOD-like_Cu/Zn_dom_sf"/>
</dbReference>
<protein>
    <recommendedName>
        <fullName evidence="1">Superoxide dismutase [Cu-Zn]</fullName>
        <ecNumber evidence="1">1.15.1.1</ecNumber>
    </recommendedName>
</protein>
<gene>
    <name evidence="4" type="ORF">GPM918_LOCUS11394</name>
    <name evidence="5" type="ORF">OVA965_LOCUS30734</name>
    <name evidence="6" type="ORF">SRO942_LOCUS11393</name>
    <name evidence="7" type="ORF">TMI583_LOCUS31542</name>
</gene>
<evidence type="ECO:0000256" key="2">
    <source>
        <dbReference type="SAM" id="SignalP"/>
    </source>
</evidence>
<dbReference type="EMBL" id="CAJNOQ010002358">
    <property type="protein sequence ID" value="CAF0953923.1"/>
    <property type="molecule type" value="Genomic_DNA"/>
</dbReference>
<feature type="domain" description="Superoxide dismutase copper/zinc binding" evidence="3">
    <location>
        <begin position="38"/>
        <end position="180"/>
    </location>
</feature>
<dbReference type="GO" id="GO:0005507">
    <property type="term" value="F:copper ion binding"/>
    <property type="evidence" value="ECO:0007669"/>
    <property type="project" value="InterPro"/>
</dbReference>
<dbReference type="Proteomes" id="UP000681722">
    <property type="component" value="Unassembled WGS sequence"/>
</dbReference>
<comment type="catalytic activity">
    <reaction evidence="1">
        <text>2 superoxide + 2 H(+) = H2O2 + O2</text>
        <dbReference type="Rhea" id="RHEA:20696"/>
        <dbReference type="ChEBI" id="CHEBI:15378"/>
        <dbReference type="ChEBI" id="CHEBI:15379"/>
        <dbReference type="ChEBI" id="CHEBI:16240"/>
        <dbReference type="ChEBI" id="CHEBI:18421"/>
        <dbReference type="EC" id="1.15.1.1"/>
    </reaction>
</comment>
<dbReference type="Proteomes" id="UP000682733">
    <property type="component" value="Unassembled WGS sequence"/>
</dbReference>
<evidence type="ECO:0000259" key="3">
    <source>
        <dbReference type="Pfam" id="PF00080"/>
    </source>
</evidence>
<dbReference type="InterPro" id="IPR001424">
    <property type="entry name" value="SOD_Cu_Zn_dom"/>
</dbReference>
<evidence type="ECO:0000313" key="7">
    <source>
        <dbReference type="EMBL" id="CAF4160290.1"/>
    </source>
</evidence>
<evidence type="ECO:0000313" key="4">
    <source>
        <dbReference type="EMBL" id="CAF0953923.1"/>
    </source>
</evidence>
<dbReference type="PRINTS" id="PR00068">
    <property type="entry name" value="CUZNDISMTASE"/>
</dbReference>
<dbReference type="Proteomes" id="UP000663829">
    <property type="component" value="Unassembled WGS sequence"/>
</dbReference>
<evidence type="ECO:0000313" key="8">
    <source>
        <dbReference type="Proteomes" id="UP000663829"/>
    </source>
</evidence>
<dbReference type="SUPFAM" id="SSF49329">
    <property type="entry name" value="Cu,Zn superoxide dismutase-like"/>
    <property type="match status" value="1"/>
</dbReference>
<keyword evidence="8" id="KW-1185">Reference proteome</keyword>